<proteinExistence type="predicted"/>
<comment type="caution">
    <text evidence="8">The sequence shown here is derived from an EMBL/GenBank/DDBJ whole genome shotgun (WGS) entry which is preliminary data.</text>
</comment>
<evidence type="ECO:0000256" key="2">
    <source>
        <dbReference type="ARBA" id="ARBA00022670"/>
    </source>
</evidence>
<dbReference type="GO" id="GO:0046872">
    <property type="term" value="F:metal ion binding"/>
    <property type="evidence" value="ECO:0007669"/>
    <property type="project" value="UniProtKB-KW"/>
</dbReference>
<feature type="domain" description="Peptidase M48" evidence="7">
    <location>
        <begin position="29"/>
        <end position="100"/>
    </location>
</feature>
<dbReference type="AlphaFoldDB" id="X0YP67"/>
<protein>
    <recommendedName>
        <fullName evidence="7">Peptidase M48 domain-containing protein</fullName>
    </recommendedName>
</protein>
<evidence type="ECO:0000256" key="1">
    <source>
        <dbReference type="ARBA" id="ARBA00001947"/>
    </source>
</evidence>
<dbReference type="GO" id="GO:0006508">
    <property type="term" value="P:proteolysis"/>
    <property type="evidence" value="ECO:0007669"/>
    <property type="project" value="UniProtKB-KW"/>
</dbReference>
<keyword evidence="5" id="KW-0862">Zinc</keyword>
<dbReference type="Pfam" id="PF01435">
    <property type="entry name" value="Peptidase_M48"/>
    <property type="match status" value="1"/>
</dbReference>
<name>X0YP67_9ZZZZ</name>
<keyword evidence="6" id="KW-0482">Metalloprotease</keyword>
<dbReference type="InterPro" id="IPR001915">
    <property type="entry name" value="Peptidase_M48"/>
</dbReference>
<keyword evidence="3" id="KW-0479">Metal-binding</keyword>
<organism evidence="8">
    <name type="scientific">marine sediment metagenome</name>
    <dbReference type="NCBI Taxonomy" id="412755"/>
    <lineage>
        <taxon>unclassified sequences</taxon>
        <taxon>metagenomes</taxon>
        <taxon>ecological metagenomes</taxon>
    </lineage>
</organism>
<feature type="non-terminal residue" evidence="8">
    <location>
        <position position="1"/>
    </location>
</feature>
<evidence type="ECO:0000313" key="8">
    <source>
        <dbReference type="EMBL" id="GAG50263.1"/>
    </source>
</evidence>
<gene>
    <name evidence="8" type="ORF">S01H1_80812</name>
</gene>
<dbReference type="GO" id="GO:0004222">
    <property type="term" value="F:metalloendopeptidase activity"/>
    <property type="evidence" value="ECO:0007669"/>
    <property type="project" value="InterPro"/>
</dbReference>
<evidence type="ECO:0000256" key="3">
    <source>
        <dbReference type="ARBA" id="ARBA00022723"/>
    </source>
</evidence>
<reference evidence="8" key="1">
    <citation type="journal article" date="2014" name="Front. Microbiol.">
        <title>High frequency of phylogenetically diverse reductive dehalogenase-homologous genes in deep subseafloor sedimentary metagenomes.</title>
        <authorList>
            <person name="Kawai M."/>
            <person name="Futagami T."/>
            <person name="Toyoda A."/>
            <person name="Takaki Y."/>
            <person name="Nishi S."/>
            <person name="Hori S."/>
            <person name="Arai W."/>
            <person name="Tsubouchi T."/>
            <person name="Morono Y."/>
            <person name="Uchiyama I."/>
            <person name="Ito T."/>
            <person name="Fujiyama A."/>
            <person name="Inagaki F."/>
            <person name="Takami H."/>
        </authorList>
    </citation>
    <scope>NUCLEOTIDE SEQUENCE</scope>
    <source>
        <strain evidence="8">Expedition CK06-06</strain>
    </source>
</reference>
<evidence type="ECO:0000256" key="6">
    <source>
        <dbReference type="ARBA" id="ARBA00023049"/>
    </source>
</evidence>
<evidence type="ECO:0000256" key="4">
    <source>
        <dbReference type="ARBA" id="ARBA00022801"/>
    </source>
</evidence>
<keyword evidence="4" id="KW-0378">Hydrolase</keyword>
<sequence length="104" mass="11011">AGIRPSAVSRAVAVRSGLGAWVRHVGVKYLTGAYSRDRELGADELGARLADAAGYGRDGAVSLLQRLDRLRAEGMAEALGLGQYFASHPPTGERIRQVKKAPPV</sequence>
<keyword evidence="2" id="KW-0645">Protease</keyword>
<evidence type="ECO:0000259" key="7">
    <source>
        <dbReference type="Pfam" id="PF01435"/>
    </source>
</evidence>
<evidence type="ECO:0000256" key="5">
    <source>
        <dbReference type="ARBA" id="ARBA00022833"/>
    </source>
</evidence>
<comment type="cofactor">
    <cofactor evidence="1">
        <name>Zn(2+)</name>
        <dbReference type="ChEBI" id="CHEBI:29105"/>
    </cofactor>
</comment>
<accession>X0YP67</accession>
<dbReference type="EMBL" id="BARS01054611">
    <property type="protein sequence ID" value="GAG50263.1"/>
    <property type="molecule type" value="Genomic_DNA"/>
</dbReference>